<dbReference type="EMBL" id="JBDKXB010000001">
    <property type="protein sequence ID" value="MEY6430789.1"/>
    <property type="molecule type" value="Genomic_DNA"/>
</dbReference>
<dbReference type="RefSeq" id="WP_369665177.1">
    <property type="nucleotide sequence ID" value="NZ_JBDKXB010000001.1"/>
</dbReference>
<organism evidence="2 3">
    <name type="scientific">Thioalkalicoccus limnaeus</name>
    <dbReference type="NCBI Taxonomy" id="120681"/>
    <lineage>
        <taxon>Bacteria</taxon>
        <taxon>Pseudomonadati</taxon>
        <taxon>Pseudomonadota</taxon>
        <taxon>Gammaproteobacteria</taxon>
        <taxon>Chromatiales</taxon>
        <taxon>Chromatiaceae</taxon>
        <taxon>Thioalkalicoccus</taxon>
    </lineage>
</organism>
<keyword evidence="1" id="KW-0472">Membrane</keyword>
<feature type="transmembrane region" description="Helical" evidence="1">
    <location>
        <begin position="7"/>
        <end position="27"/>
    </location>
</feature>
<accession>A0ABV4BA25</accession>
<keyword evidence="1" id="KW-1133">Transmembrane helix</keyword>
<comment type="caution">
    <text evidence="2">The sequence shown here is derived from an EMBL/GenBank/DDBJ whole genome shotgun (WGS) entry which is preliminary data.</text>
</comment>
<sequence length="55" mass="6008">MTARITLLHLCVFLLDALTLWVMLAAIGIQNSLLAVLPCFVVASVLRHCHGCSCR</sequence>
<protein>
    <submittedName>
        <fullName evidence="2">Uncharacterized protein</fullName>
    </submittedName>
</protein>
<evidence type="ECO:0000313" key="2">
    <source>
        <dbReference type="EMBL" id="MEY6430789.1"/>
    </source>
</evidence>
<evidence type="ECO:0000313" key="3">
    <source>
        <dbReference type="Proteomes" id="UP001564408"/>
    </source>
</evidence>
<proteinExistence type="predicted"/>
<dbReference type="Proteomes" id="UP001564408">
    <property type="component" value="Unassembled WGS sequence"/>
</dbReference>
<keyword evidence="3" id="KW-1185">Reference proteome</keyword>
<evidence type="ECO:0000256" key="1">
    <source>
        <dbReference type="SAM" id="Phobius"/>
    </source>
</evidence>
<keyword evidence="1" id="KW-0812">Transmembrane</keyword>
<name>A0ABV4BA25_9GAMM</name>
<gene>
    <name evidence="2" type="ORF">ABC977_00020</name>
</gene>
<reference evidence="2 3" key="1">
    <citation type="submission" date="2024-05" db="EMBL/GenBank/DDBJ databases">
        <title>Genome Sequence and Characterization of the New Strain Purple Sulfur Bacterium of Genus Thioalkalicoccus.</title>
        <authorList>
            <person name="Bryantseva I.A."/>
            <person name="Kyndt J.A."/>
            <person name="Imhoff J.F."/>
        </authorList>
    </citation>
    <scope>NUCLEOTIDE SEQUENCE [LARGE SCALE GENOMIC DNA]</scope>
    <source>
        <strain evidence="2 3">Um2</strain>
    </source>
</reference>